<feature type="non-terminal residue" evidence="2">
    <location>
        <position position="235"/>
    </location>
</feature>
<feature type="compositionally biased region" description="Low complexity" evidence="1">
    <location>
        <begin position="37"/>
        <end position="49"/>
    </location>
</feature>
<feature type="region of interest" description="Disordered" evidence="1">
    <location>
        <begin position="1"/>
        <end position="235"/>
    </location>
</feature>
<feature type="non-terminal residue" evidence="2">
    <location>
        <position position="1"/>
    </location>
</feature>
<gene>
    <name evidence="2" type="ORF">AVDCRST_MAG40-2286</name>
</gene>
<sequence>AVAGRRGGGELPGRPAGGGDGVPPALRPRAHRRAGRQRLAARGPGPGARDPGRPLEGGRATVGPGGAHARGGARRRGPGGVVGGGRAFAHLPPAARRGRRGARAPAHCHRLHGGRGAVRRGRAPRGYVPDGRRRPGAVRDAGHGGARRSVRAVRRGARRVPDGESRRDDRGPHAHRGAPAHGESRARRADHARRAAARAPHDTHRRPAPRPRRRPRGGARARRAAAAALGAAHGV</sequence>
<feature type="compositionally biased region" description="Basic residues" evidence="1">
    <location>
        <begin position="203"/>
        <end position="223"/>
    </location>
</feature>
<feature type="compositionally biased region" description="Basic residues" evidence="1">
    <location>
        <begin position="145"/>
        <end position="158"/>
    </location>
</feature>
<accession>A0A6J4LNR9</accession>
<protein>
    <submittedName>
        <fullName evidence="2">Uncharacterized protein</fullName>
    </submittedName>
</protein>
<name>A0A6J4LNR9_9BACT</name>
<reference evidence="2" key="1">
    <citation type="submission" date="2020-02" db="EMBL/GenBank/DDBJ databases">
        <authorList>
            <person name="Meier V. D."/>
        </authorList>
    </citation>
    <scope>NUCLEOTIDE SEQUENCE</scope>
    <source>
        <strain evidence="2">AVDCRST_MAG40</strain>
    </source>
</reference>
<feature type="compositionally biased region" description="Basic and acidic residues" evidence="1">
    <location>
        <begin position="182"/>
        <end position="193"/>
    </location>
</feature>
<feature type="compositionally biased region" description="Gly residues" evidence="1">
    <location>
        <begin position="1"/>
        <end position="21"/>
    </location>
</feature>
<feature type="compositionally biased region" description="Basic residues" evidence="1">
    <location>
        <begin position="96"/>
        <end position="123"/>
    </location>
</feature>
<dbReference type="EMBL" id="CADCTX010000665">
    <property type="protein sequence ID" value="CAA9338555.1"/>
    <property type="molecule type" value="Genomic_DNA"/>
</dbReference>
<feature type="compositionally biased region" description="Low complexity" evidence="1">
    <location>
        <begin position="224"/>
        <end position="235"/>
    </location>
</feature>
<organism evidence="2">
    <name type="scientific">uncultured Gemmatimonadaceae bacterium</name>
    <dbReference type="NCBI Taxonomy" id="246130"/>
    <lineage>
        <taxon>Bacteria</taxon>
        <taxon>Pseudomonadati</taxon>
        <taxon>Gemmatimonadota</taxon>
        <taxon>Gemmatimonadia</taxon>
        <taxon>Gemmatimonadales</taxon>
        <taxon>Gemmatimonadaceae</taxon>
        <taxon>environmental samples</taxon>
    </lineage>
</organism>
<evidence type="ECO:0000313" key="2">
    <source>
        <dbReference type="EMBL" id="CAA9338555.1"/>
    </source>
</evidence>
<proteinExistence type="predicted"/>
<dbReference type="AlphaFoldDB" id="A0A6J4LNR9"/>
<feature type="compositionally biased region" description="Basic and acidic residues" evidence="1">
    <location>
        <begin position="159"/>
        <end position="172"/>
    </location>
</feature>
<evidence type="ECO:0000256" key="1">
    <source>
        <dbReference type="SAM" id="MobiDB-lite"/>
    </source>
</evidence>